<organism evidence="6 7">
    <name type="scientific">Pleurodeles waltl</name>
    <name type="common">Iberian ribbed newt</name>
    <dbReference type="NCBI Taxonomy" id="8319"/>
    <lineage>
        <taxon>Eukaryota</taxon>
        <taxon>Metazoa</taxon>
        <taxon>Chordata</taxon>
        <taxon>Craniata</taxon>
        <taxon>Vertebrata</taxon>
        <taxon>Euteleostomi</taxon>
        <taxon>Amphibia</taxon>
        <taxon>Batrachia</taxon>
        <taxon>Caudata</taxon>
        <taxon>Salamandroidea</taxon>
        <taxon>Salamandridae</taxon>
        <taxon>Pleurodelinae</taxon>
        <taxon>Pleurodeles</taxon>
    </lineage>
</organism>
<gene>
    <name evidence="6" type="ORF">NDU88_006519</name>
</gene>
<feature type="region of interest" description="Disordered" evidence="4">
    <location>
        <begin position="509"/>
        <end position="559"/>
    </location>
</feature>
<evidence type="ECO:0000256" key="3">
    <source>
        <dbReference type="SAM" id="Coils"/>
    </source>
</evidence>
<dbReference type="PROSITE" id="PS00633">
    <property type="entry name" value="BROMODOMAIN_1"/>
    <property type="match status" value="1"/>
</dbReference>
<name>A0AAV7SQ20_PLEWA</name>
<dbReference type="PANTHER" id="PTHR47092:SF1">
    <property type="entry name" value="CHROMATIN REMODELING REGULATOR CECR2"/>
    <property type="match status" value="1"/>
</dbReference>
<feature type="region of interest" description="Disordered" evidence="4">
    <location>
        <begin position="1094"/>
        <end position="1121"/>
    </location>
</feature>
<feature type="compositionally biased region" description="Polar residues" evidence="4">
    <location>
        <begin position="1103"/>
        <end position="1117"/>
    </location>
</feature>
<dbReference type="GO" id="GO:0006338">
    <property type="term" value="P:chromatin remodeling"/>
    <property type="evidence" value="ECO:0007669"/>
    <property type="project" value="InterPro"/>
</dbReference>
<feature type="compositionally biased region" description="Basic and acidic residues" evidence="4">
    <location>
        <begin position="283"/>
        <end position="302"/>
    </location>
</feature>
<dbReference type="Pfam" id="PF00439">
    <property type="entry name" value="Bromodomain"/>
    <property type="match status" value="1"/>
</dbReference>
<feature type="compositionally biased region" description="Basic and acidic residues" evidence="4">
    <location>
        <begin position="1391"/>
        <end position="1406"/>
    </location>
</feature>
<feature type="region of interest" description="Disordered" evidence="4">
    <location>
        <begin position="1376"/>
        <end position="1406"/>
    </location>
</feature>
<feature type="region of interest" description="Disordered" evidence="4">
    <location>
        <begin position="1167"/>
        <end position="1195"/>
    </location>
</feature>
<dbReference type="SMART" id="SM00297">
    <property type="entry name" value="BROMO"/>
    <property type="match status" value="1"/>
</dbReference>
<feature type="compositionally biased region" description="Basic and acidic residues" evidence="4">
    <location>
        <begin position="617"/>
        <end position="626"/>
    </location>
</feature>
<reference evidence="6" key="1">
    <citation type="journal article" date="2022" name="bioRxiv">
        <title>Sequencing and chromosome-scale assembly of the giantPleurodeles waltlgenome.</title>
        <authorList>
            <person name="Brown T."/>
            <person name="Elewa A."/>
            <person name="Iarovenko S."/>
            <person name="Subramanian E."/>
            <person name="Araus A.J."/>
            <person name="Petzold A."/>
            <person name="Susuki M."/>
            <person name="Suzuki K.-i.T."/>
            <person name="Hayashi T."/>
            <person name="Toyoda A."/>
            <person name="Oliveira C."/>
            <person name="Osipova E."/>
            <person name="Leigh N.D."/>
            <person name="Simon A."/>
            <person name="Yun M.H."/>
        </authorList>
    </citation>
    <scope>NUCLEOTIDE SEQUENCE</scope>
    <source>
        <strain evidence="6">20211129_DDA</strain>
        <tissue evidence="6">Liver</tissue>
    </source>
</reference>
<dbReference type="Proteomes" id="UP001066276">
    <property type="component" value="Chromosome 4_2"/>
</dbReference>
<keyword evidence="7" id="KW-1185">Reference proteome</keyword>
<dbReference type="GO" id="GO:0090537">
    <property type="term" value="C:CERF complex"/>
    <property type="evidence" value="ECO:0007669"/>
    <property type="project" value="InterPro"/>
</dbReference>
<comment type="caution">
    <text evidence="6">The sequence shown here is derived from an EMBL/GenBank/DDBJ whole genome shotgun (WGS) entry which is preliminary data.</text>
</comment>
<feature type="compositionally biased region" description="Basic residues" evidence="4">
    <location>
        <begin position="955"/>
        <end position="965"/>
    </location>
</feature>
<evidence type="ECO:0000313" key="6">
    <source>
        <dbReference type="EMBL" id="KAJ1166110.1"/>
    </source>
</evidence>
<protein>
    <recommendedName>
        <fullName evidence="5">Bromo domain-containing protein</fullName>
    </recommendedName>
</protein>
<evidence type="ECO:0000256" key="2">
    <source>
        <dbReference type="PROSITE-ProRule" id="PRU00035"/>
    </source>
</evidence>
<dbReference type="EMBL" id="JANPWB010000008">
    <property type="protein sequence ID" value="KAJ1166110.1"/>
    <property type="molecule type" value="Genomic_DNA"/>
</dbReference>
<feature type="region of interest" description="Disordered" evidence="4">
    <location>
        <begin position="750"/>
        <end position="780"/>
    </location>
</feature>
<dbReference type="InterPro" id="IPR001487">
    <property type="entry name" value="Bromodomain"/>
</dbReference>
<feature type="compositionally biased region" description="Basic and acidic residues" evidence="4">
    <location>
        <begin position="1220"/>
        <end position="1251"/>
    </location>
</feature>
<dbReference type="InterPro" id="IPR036427">
    <property type="entry name" value="Bromodomain-like_sf"/>
</dbReference>
<feature type="domain" description="Bromo" evidence="5">
    <location>
        <begin position="403"/>
        <end position="473"/>
    </location>
</feature>
<feature type="compositionally biased region" description="Pro residues" evidence="4">
    <location>
        <begin position="854"/>
        <end position="866"/>
    </location>
</feature>
<dbReference type="GO" id="GO:0007338">
    <property type="term" value="P:single fertilization"/>
    <property type="evidence" value="ECO:0007669"/>
    <property type="project" value="TreeGrafter"/>
</dbReference>
<dbReference type="CDD" id="cd05509">
    <property type="entry name" value="Bromo_gcn5_like"/>
    <property type="match status" value="1"/>
</dbReference>
<feature type="region of interest" description="Disordered" evidence="4">
    <location>
        <begin position="579"/>
        <end position="626"/>
    </location>
</feature>
<proteinExistence type="predicted"/>
<feature type="compositionally biased region" description="Polar residues" evidence="4">
    <location>
        <begin position="927"/>
        <end position="948"/>
    </location>
</feature>
<evidence type="ECO:0000259" key="5">
    <source>
        <dbReference type="PROSITE" id="PS50014"/>
    </source>
</evidence>
<feature type="compositionally biased region" description="Polar residues" evidence="4">
    <location>
        <begin position="873"/>
        <end position="892"/>
    </location>
</feature>
<feature type="compositionally biased region" description="Polar residues" evidence="4">
    <location>
        <begin position="981"/>
        <end position="994"/>
    </location>
</feature>
<feature type="region of interest" description="Disordered" evidence="4">
    <location>
        <begin position="283"/>
        <end position="304"/>
    </location>
</feature>
<feature type="compositionally biased region" description="Basic and acidic residues" evidence="4">
    <location>
        <begin position="529"/>
        <end position="541"/>
    </location>
</feature>
<dbReference type="PANTHER" id="PTHR47092">
    <property type="entry name" value="CAT EYE SYNDROME CRITICAL REGION PROTEIN 2"/>
    <property type="match status" value="1"/>
</dbReference>
<dbReference type="PRINTS" id="PR00503">
    <property type="entry name" value="BROMODOMAIN"/>
</dbReference>
<evidence type="ECO:0000256" key="4">
    <source>
        <dbReference type="SAM" id="MobiDB-lite"/>
    </source>
</evidence>
<feature type="region of interest" description="Disordered" evidence="4">
    <location>
        <begin position="845"/>
        <end position="1035"/>
    </location>
</feature>
<evidence type="ECO:0000256" key="1">
    <source>
        <dbReference type="ARBA" id="ARBA00023117"/>
    </source>
</evidence>
<dbReference type="InterPro" id="IPR018359">
    <property type="entry name" value="Bromodomain_CS"/>
</dbReference>
<feature type="compositionally biased region" description="Polar residues" evidence="4">
    <location>
        <begin position="1379"/>
        <end position="1388"/>
    </location>
</feature>
<sequence length="1406" mass="157475">MGSEELEEALRRGDVEFISELVACLLQGCYQRRDITSQTFHAYLDDIINYRWELEEGKPNPLKGARFQDLTLRTRVEILHRLCDYRLDADDVFDLLKGLDADSLRVEPLGEDSSGALYWYFYGTRMYIEEPSLEKINELKSLEGGPGQTDLVPEKPVRKRGRPPKKKVVEETPVSVKVEEELKVEEKLTEDPLLAPLPSNGPLPSPHPGQGAWSLLCHTEEEWRKVTESFREKTSLKERQLYKLLNEDFLPEICNMIAQKEKRLQKLQAELASKRISERLSFRLTKQEENSPVGERKRQRTQEEEEDRLIVLAIQKNEEEHMQKEERKRAIAAHVKSVEGRARRRKLREDRSWLQDSSTDVSSDLSLLEPHSPIWEQRKNRDVFSFELDDDYTAMYKVLDAVKAHKDSWPFLEPVDESYAPNYYAIIKNPMDISSIEKKLNSGHYITKEQFVSNMKTMFTNCLKYNGESSEYTMMADNLERVFQKAMQKHFPGDDGDTDDEFWIREDVKEKREKRRSRSTRGISGGWSKSKEEARWKHPPENGKPQRSPPTDSPSSNMTHLQIKEHASERRLTHAPFYGGMHNQALQPGQMRPTIPGLFAPPRVSDPTNLYGSPRVPEPHPGDQHHPHFNMQPPDGLNNQMGQRVSGPENKQAYVGPDHMTSYGPHPGPAPPVLRVPAPENGMYPRPQFPQGLIPPRHSGPPMRNCGPGNPQFQPNQICPSPYEYTNRGPAPMWNGVRVPANHTSLGPVEDNSMGQNSSRPPHAFGPAMEPSMSRHPVPSNHWPDQTSFLPHVAHPPRYLHPASKPNVQRMAHPPFTGPQTLRDQGDSMLDSPEMIAMQQLSSRVCPSGMPYQPRQPPPPHLPGPFPQLAHVASTSSHPASTQTPDIRNVQGTGNGTVKDIVGASQSEQPQQEGRNVAPIIDALDKTTPTPLMSPPQGESISRISSGAGSEKKKQGQRTVKKKAAKNTQGKNVSMPGSELGRTSPQHASNSSTAEGEAFAPSGGSLGVSDGKGEKATTASTNAEFMRSPGGNRKIIPEIPAVSTQQNENNTSTDPKPVMINSSLKQGPAIYTSGSELPNAEGYRINPTLQAFPHGMEKPPPSSHQQRFPVQSHQSHPASRPGVFPQYPPQRMPFHYQGPPHPLPHAQPSYHYQQPLYYPNNQGYTDWRRPASHPTSSASYVPAMSPPASRDSFTNQGASTVFQGCELSSMALLSPDLTDMEPKAVPKENQDLGTEEEKSLESDERPESPKEFLDLDNQTVATKRPSTMATSRFLADTRLTNPGMGFNGTAFRSHVDTVHASSFGSQYPSGTFHVRGYQSSMPTHPSQCQTSNRTNGFANEGPMYRCLEENRGHFQAIMMEQRGSMGPFQDMYQQAGMRMQQSSSSKVSTPLREEMPHKSEMPIDQS</sequence>
<evidence type="ECO:0000313" key="7">
    <source>
        <dbReference type="Proteomes" id="UP001066276"/>
    </source>
</evidence>
<feature type="region of interest" description="Disordered" evidence="4">
    <location>
        <begin position="141"/>
        <end position="171"/>
    </location>
</feature>
<accession>A0AAV7SQ20</accession>
<dbReference type="PROSITE" id="PS50014">
    <property type="entry name" value="BROMODOMAIN_2"/>
    <property type="match status" value="1"/>
</dbReference>
<feature type="compositionally biased region" description="Polar residues" evidence="4">
    <location>
        <begin position="904"/>
        <end position="914"/>
    </location>
</feature>
<feature type="region of interest" description="Disordered" evidence="4">
    <location>
        <begin position="1214"/>
        <end position="1251"/>
    </location>
</feature>
<keyword evidence="3" id="KW-0175">Coiled coil</keyword>
<dbReference type="InterPro" id="IPR029614">
    <property type="entry name" value="CECR2"/>
</dbReference>
<feature type="coiled-coil region" evidence="3">
    <location>
        <begin position="250"/>
        <end position="277"/>
    </location>
</feature>
<keyword evidence="1 2" id="KW-0103">Bromodomain</keyword>
<dbReference type="SUPFAM" id="SSF47370">
    <property type="entry name" value="Bromodomain"/>
    <property type="match status" value="1"/>
</dbReference>
<feature type="compositionally biased region" description="Basic residues" evidence="4">
    <location>
        <begin position="157"/>
        <end position="166"/>
    </location>
</feature>
<dbReference type="Gene3D" id="1.20.920.10">
    <property type="entry name" value="Bromodomain-like"/>
    <property type="match status" value="1"/>
</dbReference>